<name>A0ABS8DL36_9FIRM</name>
<feature type="domain" description="HTH tetR-type" evidence="3">
    <location>
        <begin position="6"/>
        <end position="66"/>
    </location>
</feature>
<keyword evidence="5" id="KW-1185">Reference proteome</keyword>
<evidence type="ECO:0000256" key="2">
    <source>
        <dbReference type="PROSITE-ProRule" id="PRU00335"/>
    </source>
</evidence>
<protein>
    <submittedName>
        <fullName evidence="4">TetR/AcrR family transcriptional regulator</fullName>
    </submittedName>
</protein>
<reference evidence="4 5" key="1">
    <citation type="submission" date="2021-10" db="EMBL/GenBank/DDBJ databases">
        <title>Collection of gut derived symbiotic bacterial strains cultured from healthy donors.</title>
        <authorList>
            <person name="Lin H."/>
            <person name="Littmann E."/>
            <person name="Kohout C."/>
            <person name="Pamer E.G."/>
        </authorList>
    </citation>
    <scope>NUCLEOTIDE SEQUENCE [LARGE SCALE GENOMIC DNA]</scope>
    <source>
        <strain evidence="4 5">DFI.1.165</strain>
    </source>
</reference>
<dbReference type="InterPro" id="IPR050624">
    <property type="entry name" value="HTH-type_Tx_Regulator"/>
</dbReference>
<keyword evidence="1 2" id="KW-0238">DNA-binding</keyword>
<dbReference type="InterPro" id="IPR009057">
    <property type="entry name" value="Homeodomain-like_sf"/>
</dbReference>
<evidence type="ECO:0000313" key="5">
    <source>
        <dbReference type="Proteomes" id="UP001299546"/>
    </source>
</evidence>
<dbReference type="PANTHER" id="PTHR43479">
    <property type="entry name" value="ACREF/ENVCD OPERON REPRESSOR-RELATED"/>
    <property type="match status" value="1"/>
</dbReference>
<comment type="caution">
    <text evidence="4">The sequence shown here is derived from an EMBL/GenBank/DDBJ whole genome shotgun (WGS) entry which is preliminary data.</text>
</comment>
<dbReference type="EMBL" id="JAJCIS010000019">
    <property type="protein sequence ID" value="MCB7389160.1"/>
    <property type="molecule type" value="Genomic_DNA"/>
</dbReference>
<dbReference type="Pfam" id="PF14278">
    <property type="entry name" value="TetR_C_8"/>
    <property type="match status" value="1"/>
</dbReference>
<gene>
    <name evidence="4" type="ORF">LIZ65_17895</name>
</gene>
<dbReference type="SUPFAM" id="SSF46689">
    <property type="entry name" value="Homeodomain-like"/>
    <property type="match status" value="1"/>
</dbReference>
<accession>A0ABS8DL36</accession>
<dbReference type="Proteomes" id="UP001299546">
    <property type="component" value="Unassembled WGS sequence"/>
</dbReference>
<sequence>MERKRESTRNLLGESFKELLKRGTFDKITIKMITDGAGVIRPTFYHYFQDKYEVMEWLLEEEIFGNVMELAENGMEKEAIHVVFKKMEKDRLYYQKAFEVGGQNGFEEILTKQVKRLAEGILKNHDFSVDKYPGPVNRKVFVEFQALTVVGGLRHWIMDKEHNLSADEAMEFYVFLMSNSLLDIIK</sequence>
<dbReference type="PANTHER" id="PTHR43479:SF7">
    <property type="entry name" value="TETR-FAMILY TRANSCRIPTIONAL REGULATOR"/>
    <property type="match status" value="1"/>
</dbReference>
<proteinExistence type="predicted"/>
<evidence type="ECO:0000256" key="1">
    <source>
        <dbReference type="ARBA" id="ARBA00023125"/>
    </source>
</evidence>
<evidence type="ECO:0000313" key="4">
    <source>
        <dbReference type="EMBL" id="MCB7389160.1"/>
    </source>
</evidence>
<organism evidence="4 5">
    <name type="scientific">Bariatricus massiliensis</name>
    <dbReference type="NCBI Taxonomy" id="1745713"/>
    <lineage>
        <taxon>Bacteria</taxon>
        <taxon>Bacillati</taxon>
        <taxon>Bacillota</taxon>
        <taxon>Clostridia</taxon>
        <taxon>Lachnospirales</taxon>
        <taxon>Lachnospiraceae</taxon>
        <taxon>Bariatricus</taxon>
    </lineage>
</organism>
<evidence type="ECO:0000259" key="3">
    <source>
        <dbReference type="PROSITE" id="PS50977"/>
    </source>
</evidence>
<dbReference type="InterPro" id="IPR001647">
    <property type="entry name" value="HTH_TetR"/>
</dbReference>
<dbReference type="InterPro" id="IPR039532">
    <property type="entry name" value="TetR_C_Firmicutes"/>
</dbReference>
<dbReference type="Pfam" id="PF00440">
    <property type="entry name" value="TetR_N"/>
    <property type="match status" value="1"/>
</dbReference>
<feature type="DNA-binding region" description="H-T-H motif" evidence="2">
    <location>
        <begin position="29"/>
        <end position="48"/>
    </location>
</feature>
<dbReference type="Gene3D" id="1.10.357.10">
    <property type="entry name" value="Tetracycline Repressor, domain 2"/>
    <property type="match status" value="1"/>
</dbReference>
<dbReference type="PROSITE" id="PS50977">
    <property type="entry name" value="HTH_TETR_2"/>
    <property type="match status" value="1"/>
</dbReference>
<dbReference type="RefSeq" id="WP_066730700.1">
    <property type="nucleotide sequence ID" value="NZ_JAJCIQ010000004.1"/>
</dbReference>